<comment type="caution">
    <text evidence="7">The sequence shown here is derived from an EMBL/GenBank/DDBJ whole genome shotgun (WGS) entry which is preliminary data.</text>
</comment>
<dbReference type="Gene3D" id="3.60.21.10">
    <property type="match status" value="1"/>
</dbReference>
<accession>A0A9Q0Q8H6</accession>
<evidence type="ECO:0000313" key="7">
    <source>
        <dbReference type="EMBL" id="KAJ6701782.1"/>
    </source>
</evidence>
<sequence>MDGSLLDDIIRRLVETKNGRTTKQVHLTEAEIKQLCLASKEVFLSQPNLLELEAPIKICGKEMEKPAILSPPQFFIFLV</sequence>
<keyword evidence="4" id="KW-0378">Hydrolase</keyword>
<dbReference type="GO" id="GO:0046872">
    <property type="term" value="F:metal ion binding"/>
    <property type="evidence" value="ECO:0007669"/>
    <property type="project" value="UniProtKB-KW"/>
</dbReference>
<name>A0A9Q0Q8H6_9ROSI</name>
<dbReference type="Pfam" id="PF16891">
    <property type="entry name" value="STPPase_N"/>
    <property type="match status" value="1"/>
</dbReference>
<dbReference type="InterPro" id="IPR029052">
    <property type="entry name" value="Metallo-depent_PP-like"/>
</dbReference>
<dbReference type="Proteomes" id="UP001151752">
    <property type="component" value="Chromosome 1"/>
</dbReference>
<keyword evidence="8" id="KW-1185">Reference proteome</keyword>
<evidence type="ECO:0000256" key="2">
    <source>
        <dbReference type="ARBA" id="ARBA00013081"/>
    </source>
</evidence>
<comment type="cofactor">
    <cofactor evidence="1">
        <name>Mn(2+)</name>
        <dbReference type="ChEBI" id="CHEBI:29035"/>
    </cofactor>
</comment>
<evidence type="ECO:0000259" key="6">
    <source>
        <dbReference type="Pfam" id="PF16891"/>
    </source>
</evidence>
<dbReference type="EC" id="3.1.3.16" evidence="2"/>
<dbReference type="EMBL" id="JAPFFM010000016">
    <property type="protein sequence ID" value="KAJ6701782.1"/>
    <property type="molecule type" value="Genomic_DNA"/>
</dbReference>
<dbReference type="AlphaFoldDB" id="A0A9Q0Q8H6"/>
<evidence type="ECO:0000256" key="3">
    <source>
        <dbReference type="ARBA" id="ARBA00022723"/>
    </source>
</evidence>
<feature type="domain" description="Serine-threonine protein phosphatase N-terminal" evidence="6">
    <location>
        <begin position="6"/>
        <end position="53"/>
    </location>
</feature>
<protein>
    <recommendedName>
        <fullName evidence="2">protein-serine/threonine phosphatase</fullName>
        <ecNumber evidence="2">3.1.3.16</ecNumber>
    </recommendedName>
</protein>
<dbReference type="InterPro" id="IPR031675">
    <property type="entry name" value="STPPase_N"/>
</dbReference>
<evidence type="ECO:0000256" key="4">
    <source>
        <dbReference type="ARBA" id="ARBA00022801"/>
    </source>
</evidence>
<gene>
    <name evidence="7" type="ORF">OIU74_013032</name>
</gene>
<evidence type="ECO:0000256" key="5">
    <source>
        <dbReference type="ARBA" id="ARBA00023211"/>
    </source>
</evidence>
<proteinExistence type="predicted"/>
<keyword evidence="3" id="KW-0479">Metal-binding</keyword>
<evidence type="ECO:0000256" key="1">
    <source>
        <dbReference type="ARBA" id="ARBA00001936"/>
    </source>
</evidence>
<organism evidence="7 8">
    <name type="scientific">Salix koriyanagi</name>
    <dbReference type="NCBI Taxonomy" id="2511006"/>
    <lineage>
        <taxon>Eukaryota</taxon>
        <taxon>Viridiplantae</taxon>
        <taxon>Streptophyta</taxon>
        <taxon>Embryophyta</taxon>
        <taxon>Tracheophyta</taxon>
        <taxon>Spermatophyta</taxon>
        <taxon>Magnoliopsida</taxon>
        <taxon>eudicotyledons</taxon>
        <taxon>Gunneridae</taxon>
        <taxon>Pentapetalae</taxon>
        <taxon>rosids</taxon>
        <taxon>fabids</taxon>
        <taxon>Malpighiales</taxon>
        <taxon>Salicaceae</taxon>
        <taxon>Saliceae</taxon>
        <taxon>Salix</taxon>
    </lineage>
</organism>
<keyword evidence="5" id="KW-0464">Manganese</keyword>
<evidence type="ECO:0000313" key="8">
    <source>
        <dbReference type="Proteomes" id="UP001151752"/>
    </source>
</evidence>
<dbReference type="SUPFAM" id="SSF56300">
    <property type="entry name" value="Metallo-dependent phosphatases"/>
    <property type="match status" value="1"/>
</dbReference>
<reference evidence="7" key="2">
    <citation type="journal article" date="2023" name="Int. J. Mol. Sci.">
        <title>De Novo Assembly and Annotation of 11 Diverse Shrub Willow (Salix) Genomes Reveals Novel Gene Organization in Sex-Linked Regions.</title>
        <authorList>
            <person name="Hyden B."/>
            <person name="Feng K."/>
            <person name="Yates T.B."/>
            <person name="Jawdy S."/>
            <person name="Cereghino C."/>
            <person name="Smart L.B."/>
            <person name="Muchero W."/>
        </authorList>
    </citation>
    <scope>NUCLEOTIDE SEQUENCE</scope>
    <source>
        <tissue evidence="7">Shoot tip</tissue>
    </source>
</reference>
<dbReference type="GO" id="GO:0004722">
    <property type="term" value="F:protein serine/threonine phosphatase activity"/>
    <property type="evidence" value="ECO:0007669"/>
    <property type="project" value="UniProtKB-EC"/>
</dbReference>
<reference evidence="7" key="1">
    <citation type="submission" date="2022-11" db="EMBL/GenBank/DDBJ databases">
        <authorList>
            <person name="Hyden B.L."/>
            <person name="Feng K."/>
            <person name="Yates T."/>
            <person name="Jawdy S."/>
            <person name="Smart L.B."/>
            <person name="Muchero W."/>
        </authorList>
    </citation>
    <scope>NUCLEOTIDE SEQUENCE</scope>
    <source>
        <tissue evidence="7">Shoot tip</tissue>
    </source>
</reference>